<organism evidence="1 2">
    <name type="scientific">Streptomyces andamanensis</name>
    <dbReference type="NCBI Taxonomy" id="1565035"/>
    <lineage>
        <taxon>Bacteria</taxon>
        <taxon>Bacillati</taxon>
        <taxon>Actinomycetota</taxon>
        <taxon>Actinomycetes</taxon>
        <taxon>Kitasatosporales</taxon>
        <taxon>Streptomycetaceae</taxon>
        <taxon>Streptomyces</taxon>
    </lineage>
</organism>
<evidence type="ECO:0000313" key="2">
    <source>
        <dbReference type="Proteomes" id="UP001595824"/>
    </source>
</evidence>
<keyword evidence="2" id="KW-1185">Reference proteome</keyword>
<dbReference type="EMBL" id="JBHSDP010000015">
    <property type="protein sequence ID" value="MFC4329366.1"/>
    <property type="molecule type" value="Genomic_DNA"/>
</dbReference>
<name>A0ABV8TG74_9ACTN</name>
<sequence>MNCFDYYSLFAKEGGRVGSGALGSGTGRSGAMCALTYAHRSRALTPHRSRRRPADLPATT</sequence>
<dbReference type="Proteomes" id="UP001595824">
    <property type="component" value="Unassembled WGS sequence"/>
</dbReference>
<proteinExistence type="predicted"/>
<gene>
    <name evidence="1" type="ORF">ACFPC0_16455</name>
</gene>
<evidence type="ECO:0008006" key="3">
    <source>
        <dbReference type="Google" id="ProtNLM"/>
    </source>
</evidence>
<comment type="caution">
    <text evidence="1">The sequence shown here is derived from an EMBL/GenBank/DDBJ whole genome shotgun (WGS) entry which is preliminary data.</text>
</comment>
<protein>
    <recommendedName>
        <fullName evidence="3">Sulfate adenylyltransferase</fullName>
    </recommendedName>
</protein>
<reference evidence="2" key="1">
    <citation type="journal article" date="2019" name="Int. J. Syst. Evol. Microbiol.">
        <title>The Global Catalogue of Microorganisms (GCM) 10K type strain sequencing project: providing services to taxonomists for standard genome sequencing and annotation.</title>
        <authorList>
            <consortium name="The Broad Institute Genomics Platform"/>
            <consortium name="The Broad Institute Genome Sequencing Center for Infectious Disease"/>
            <person name="Wu L."/>
            <person name="Ma J."/>
        </authorList>
    </citation>
    <scope>NUCLEOTIDE SEQUENCE [LARGE SCALE GENOMIC DNA]</scope>
    <source>
        <strain evidence="2">PCU 347</strain>
    </source>
</reference>
<accession>A0ABV8TG74</accession>
<evidence type="ECO:0000313" key="1">
    <source>
        <dbReference type="EMBL" id="MFC4329366.1"/>
    </source>
</evidence>